<gene>
    <name evidence="1" type="ORF">M5G18_02620</name>
</gene>
<comment type="caution">
    <text evidence="1">The sequence shown here is derived from an EMBL/GenBank/DDBJ whole genome shotgun (WGS) entry which is preliminary data.</text>
</comment>
<accession>A0ABT5PI40</accession>
<sequence>MLTTPFKPPRSNLQYLAQLDEFDALLSSLRNARAASTPLTGVFLSPKPHSSLAQEHDIAQARLKQLLDHPDYLALLRTKTGDSITLHLAVTLDKGQVRYEAVVDNNRMVPLPVADQRSLEKLAVAIKKSLANTGGQLRSDRLLRLPQILWYYGLQPGAPQTAATLETLIRELTEMRACFSLGLDSAMNIGDFIEEPGRRSILDTLSFILADNETSVIESLGKEALLNVSTDQLRATPATFLDRILNGNNAHWLAHKLLEQLQWYGAKPHEEVDGGIKKRLVLAAIRCWYSLTDDKPDDTVIRFRLDQPSNWGKSYRTLRSDFENYLIDSGHVSTTREAILLARLLQVQLPAEFQVRDIPEELPYRSSIVWVNFVHGVNLAKAIDRSLLSRMTFQQLVDLPIKKSADASPDLLDLIALTRIPPTLDWALTNGFLSQPTENAYTEEAILLATTELIAQKNRLNESVTCLAAPTPNRLAIAKSKLTRIFGAGTFDAERTKLVEEANEYLVNPIRYSGPTHRTQINAYTFYEVYASGNIYNGKKWFFTDGITVSEKWISLNDEKIVSSNAFKSESKNKSIKLPDVKRLFKASFNIHLFLQRIAYQRLILSLLATLPLADRLALEYGESRILTLRTGTGRAAATETPAMTLPLRSRKGFILAVKHESRQSYYELLPSAGIIRPLPDFSSKFIGGVINEGFWGNARVMYLDPISVPFDWDAHTLGTQPRNNQTCMAIIDQIGEVFKAPISGEGYKPVPCTLNSPHLEKLTHFISHNLFFVDEEHYCSAAYGETQFDKEQKIRDKVLNITKIIIPFWGTIEDLASGDAKKIMDGFLGIFIDLASFLFPIGKFASGSMRLVSISGKLGIRAALPSFLTLTKKLFTATLSNMNPIDGIPTLLGALGAGVLRLGRFGFFKLKGLAGGTSQYDFVQGLPQATDPGRWSPLAAGDQLGSVNGIEDVVLRRTNTGPIASYHAVDPHSGKPYGPRLTEDAGEVSIGRSEFAPAGEIDNRVVFDIPQNARVTQTSELNGRTALVIDGVPYRLDRGSLKRVDTLDASQSLHLQPCRIRRAGDQVCLNSYVSGTSQPTPAPGSNDPEEYYCPWFGDRIYTPAPATSTRKEPILALDGQIYTGTGDTLSLSLHKRTEFGLPKKRTPKARVDATIEFKKGMYGRITVKGADEGVDDIRQVGTLIIESKIDPSKEYLFTQLNVNDYYFAEINKGTSLEGTHRLQLATQTLKNAQPVLFKELSTVFEGSLYANNMAAFYGIERIEEATRTMSKIAVPIGGMSNPANNMTTIKVATTPGEAIMFDRETRMIVCKYPEKTKVWTRTNEAPLQLRQRTAEIFNQLFNRAAPKPNTASIVQISSNMADLQRIVRKHKAMDNPRNIAYAEVTHPDKTIEVFVSVSGGGGDTRFLPIFKKNNTFVKEVTIDKTTYINVDHNVRFERESLSNANGQFQAIPRISKELPPRPTSLDSESKLIKVIREKYPDDATRSPVTIATTMPPCESCSVVLQQFAHTGGPDALKVVWD</sequence>
<dbReference type="RefSeq" id="WP_273898511.1">
    <property type="nucleotide sequence ID" value="NZ_JAMDGS010000002.1"/>
</dbReference>
<evidence type="ECO:0000313" key="1">
    <source>
        <dbReference type="EMBL" id="MDD1123473.1"/>
    </source>
</evidence>
<reference evidence="1" key="1">
    <citation type="submission" date="2022-05" db="EMBL/GenBank/DDBJ databases">
        <title>Novel Pseudomonas spp. Isolated from a Rainbow Trout Aquaculture Facility.</title>
        <authorList>
            <person name="Testerman T."/>
            <person name="Graf J."/>
        </authorList>
    </citation>
    <scope>NUCLEOTIDE SEQUENCE</scope>
    <source>
        <strain evidence="1">ID386</strain>
    </source>
</reference>
<evidence type="ECO:0008006" key="3">
    <source>
        <dbReference type="Google" id="ProtNLM"/>
    </source>
</evidence>
<dbReference type="EMBL" id="JAMDGS010000002">
    <property type="protein sequence ID" value="MDD1123473.1"/>
    <property type="molecule type" value="Genomic_DNA"/>
</dbReference>
<protein>
    <recommendedName>
        <fullName evidence="3">Deaminase of polymorphic toxin system</fullName>
    </recommendedName>
</protein>
<dbReference type="Proteomes" id="UP001150531">
    <property type="component" value="Unassembled WGS sequence"/>
</dbReference>
<name>A0ABT5PI40_9PSED</name>
<organism evidence="1 2">
    <name type="scientific">Pseudomonas aphyarum</name>
    <dbReference type="NCBI Taxonomy" id="2942629"/>
    <lineage>
        <taxon>Bacteria</taxon>
        <taxon>Pseudomonadati</taxon>
        <taxon>Pseudomonadota</taxon>
        <taxon>Gammaproteobacteria</taxon>
        <taxon>Pseudomonadales</taxon>
        <taxon>Pseudomonadaceae</taxon>
        <taxon>Pseudomonas</taxon>
    </lineage>
</organism>
<keyword evidence="2" id="KW-1185">Reference proteome</keyword>
<proteinExistence type="predicted"/>
<evidence type="ECO:0000313" key="2">
    <source>
        <dbReference type="Proteomes" id="UP001150531"/>
    </source>
</evidence>